<evidence type="ECO:0000313" key="2">
    <source>
        <dbReference type="Ensembl" id="ENSSPAP00000024207.1"/>
    </source>
</evidence>
<protein>
    <recommendedName>
        <fullName evidence="1">C-type lectin domain-containing protein</fullName>
    </recommendedName>
</protein>
<dbReference type="SUPFAM" id="SSF56436">
    <property type="entry name" value="C-type lectin-like"/>
    <property type="match status" value="1"/>
</dbReference>
<proteinExistence type="predicted"/>
<dbReference type="PROSITE" id="PS50041">
    <property type="entry name" value="C_TYPE_LECTIN_2"/>
    <property type="match status" value="1"/>
</dbReference>
<dbReference type="GeneTree" id="ENSGT00940000177186"/>
<dbReference type="Ensembl" id="ENSSPAT00000024608.1">
    <property type="protein sequence ID" value="ENSSPAP00000024207.1"/>
    <property type="gene ID" value="ENSSPAG00000018293.1"/>
</dbReference>
<dbReference type="AlphaFoldDB" id="A0A3B5BEF4"/>
<dbReference type="InterPro" id="IPR016187">
    <property type="entry name" value="CTDL_fold"/>
</dbReference>
<dbReference type="InterPro" id="IPR016186">
    <property type="entry name" value="C-type_lectin-like/link_sf"/>
</dbReference>
<dbReference type="InterPro" id="IPR001304">
    <property type="entry name" value="C-type_lectin-like"/>
</dbReference>
<accession>A0A3B5BEF4</accession>
<dbReference type="PANTHER" id="PTHR45784:SF3">
    <property type="entry name" value="C-TYPE LECTIN DOMAIN FAMILY 4 MEMBER K-LIKE-RELATED"/>
    <property type="match status" value="1"/>
</dbReference>
<dbReference type="Gene3D" id="3.10.100.10">
    <property type="entry name" value="Mannose-Binding Protein A, subunit A"/>
    <property type="match status" value="1"/>
</dbReference>
<sequence length="183" mass="20928">MCLCSCFTSVCGPFVFVSGVNSTFLSVLSPATVSCHVLASGQISSQYVLVQQPMSWIKAREFCRRHYVDLAVLSTEEHYFTLLNATAANRASYWLGLRRHSVLADWKWVDGEELCYQNWYRRNYEGCCASLEAMLKEDKKLLARYCKEQHMVACQGRRCFFVLISGLETDTSCTQIWQTIESV</sequence>
<dbReference type="CDD" id="cd00037">
    <property type="entry name" value="CLECT"/>
    <property type="match status" value="1"/>
</dbReference>
<name>A0A3B5BEF4_9TELE</name>
<dbReference type="PANTHER" id="PTHR45784">
    <property type="entry name" value="C-TYPE LECTIN DOMAIN FAMILY 20 MEMBER A-RELATED"/>
    <property type="match status" value="1"/>
</dbReference>
<dbReference type="Pfam" id="PF00059">
    <property type="entry name" value="Lectin_C"/>
    <property type="match status" value="1"/>
</dbReference>
<evidence type="ECO:0000259" key="1">
    <source>
        <dbReference type="PROSITE" id="PS50041"/>
    </source>
</evidence>
<organism evidence="2">
    <name type="scientific">Stegastes partitus</name>
    <name type="common">bicolor damselfish</name>
    <dbReference type="NCBI Taxonomy" id="144197"/>
    <lineage>
        <taxon>Eukaryota</taxon>
        <taxon>Metazoa</taxon>
        <taxon>Chordata</taxon>
        <taxon>Craniata</taxon>
        <taxon>Vertebrata</taxon>
        <taxon>Euteleostomi</taxon>
        <taxon>Actinopterygii</taxon>
        <taxon>Neopterygii</taxon>
        <taxon>Teleostei</taxon>
        <taxon>Neoteleostei</taxon>
        <taxon>Acanthomorphata</taxon>
        <taxon>Ovalentaria</taxon>
        <taxon>Pomacentridae</taxon>
        <taxon>Stegastes</taxon>
    </lineage>
</organism>
<feature type="domain" description="C-type lectin" evidence="1">
    <location>
        <begin position="47"/>
        <end position="155"/>
    </location>
</feature>
<dbReference type="SMART" id="SM00034">
    <property type="entry name" value="CLECT"/>
    <property type="match status" value="1"/>
</dbReference>
<dbReference type="STRING" id="144197.ENSSPAP00000024207"/>
<reference evidence="2" key="1">
    <citation type="submission" date="2023-09" db="UniProtKB">
        <authorList>
            <consortium name="Ensembl"/>
        </authorList>
    </citation>
    <scope>IDENTIFICATION</scope>
</reference>